<keyword evidence="5" id="KW-0663">Pyridoxal phosphate</keyword>
<protein>
    <recommendedName>
        <fullName evidence="3">cysteine desulfurase</fullName>
        <ecNumber evidence="3">2.8.1.7</ecNumber>
    </recommendedName>
</protein>
<comment type="similarity">
    <text evidence="2">Belongs to the class-V pyridoxal-phosphate-dependent aminotransferase family. Csd subfamily.</text>
</comment>
<dbReference type="Pfam" id="PF00266">
    <property type="entry name" value="Aminotran_5"/>
    <property type="match status" value="1"/>
</dbReference>
<evidence type="ECO:0000313" key="10">
    <source>
        <dbReference type="Proteomes" id="UP000886883"/>
    </source>
</evidence>
<dbReference type="InterPro" id="IPR010970">
    <property type="entry name" value="Cys_dSase_SufS"/>
</dbReference>
<reference evidence="9" key="1">
    <citation type="journal article" date="2021" name="PeerJ">
        <title>Extensive microbial diversity within the chicken gut microbiome revealed by metagenomics and culture.</title>
        <authorList>
            <person name="Gilroy R."/>
            <person name="Ravi A."/>
            <person name="Getino M."/>
            <person name="Pursley I."/>
            <person name="Horton D.L."/>
            <person name="Alikhan N.F."/>
            <person name="Baker D."/>
            <person name="Gharbi K."/>
            <person name="Hall N."/>
            <person name="Watson M."/>
            <person name="Adriaenssens E.M."/>
            <person name="Foster-Nyarko E."/>
            <person name="Jarju S."/>
            <person name="Secka A."/>
            <person name="Antonio M."/>
            <person name="Oren A."/>
            <person name="Chaudhuri R.R."/>
            <person name="La Ragione R."/>
            <person name="Hildebrand F."/>
            <person name="Pallen M.J."/>
        </authorList>
    </citation>
    <scope>NUCLEOTIDE SEQUENCE</scope>
    <source>
        <strain evidence="9">USAMLcec3-2134</strain>
    </source>
</reference>
<dbReference type="Gene3D" id="3.90.1150.10">
    <property type="entry name" value="Aspartate Aminotransferase, domain 1"/>
    <property type="match status" value="1"/>
</dbReference>
<dbReference type="InterPro" id="IPR020578">
    <property type="entry name" value="Aminotrans_V_PyrdxlP_BS"/>
</dbReference>
<comment type="caution">
    <text evidence="9">The sequence shown here is derived from an EMBL/GenBank/DDBJ whole genome shotgun (WGS) entry which is preliminary data.</text>
</comment>
<evidence type="ECO:0000256" key="2">
    <source>
        <dbReference type="ARBA" id="ARBA00010447"/>
    </source>
</evidence>
<dbReference type="Proteomes" id="UP000886883">
    <property type="component" value="Unassembled WGS sequence"/>
</dbReference>
<comment type="catalytic activity">
    <reaction evidence="6">
        <text>(sulfur carrier)-H + L-cysteine = (sulfur carrier)-SH + L-alanine</text>
        <dbReference type="Rhea" id="RHEA:43892"/>
        <dbReference type="Rhea" id="RHEA-COMP:14737"/>
        <dbReference type="Rhea" id="RHEA-COMP:14739"/>
        <dbReference type="ChEBI" id="CHEBI:29917"/>
        <dbReference type="ChEBI" id="CHEBI:35235"/>
        <dbReference type="ChEBI" id="CHEBI:57972"/>
        <dbReference type="ChEBI" id="CHEBI:64428"/>
        <dbReference type="EC" id="2.8.1.7"/>
    </reaction>
</comment>
<evidence type="ECO:0000256" key="1">
    <source>
        <dbReference type="ARBA" id="ARBA00001933"/>
    </source>
</evidence>
<feature type="domain" description="Aminotransferase class V" evidence="8">
    <location>
        <begin position="15"/>
        <end position="389"/>
    </location>
</feature>
<organism evidence="9 10">
    <name type="scientific">Candidatus Eisenbergiella merdigallinarum</name>
    <dbReference type="NCBI Taxonomy" id="2838552"/>
    <lineage>
        <taxon>Bacteria</taxon>
        <taxon>Bacillati</taxon>
        <taxon>Bacillota</taxon>
        <taxon>Clostridia</taxon>
        <taxon>Lachnospirales</taxon>
        <taxon>Lachnospiraceae</taxon>
        <taxon>Eisenbergiella</taxon>
    </lineage>
</organism>
<dbReference type="PIRSF" id="PIRSF005572">
    <property type="entry name" value="NifS"/>
    <property type="match status" value="1"/>
</dbReference>
<dbReference type="CDD" id="cd06453">
    <property type="entry name" value="SufS_like"/>
    <property type="match status" value="1"/>
</dbReference>
<reference evidence="9" key="2">
    <citation type="submission" date="2021-04" db="EMBL/GenBank/DDBJ databases">
        <authorList>
            <person name="Gilroy R."/>
        </authorList>
    </citation>
    <scope>NUCLEOTIDE SEQUENCE</scope>
    <source>
        <strain evidence="9">USAMLcec3-2134</strain>
    </source>
</reference>
<evidence type="ECO:0000256" key="6">
    <source>
        <dbReference type="ARBA" id="ARBA00050776"/>
    </source>
</evidence>
<keyword evidence="4" id="KW-0808">Transferase</keyword>
<evidence type="ECO:0000256" key="3">
    <source>
        <dbReference type="ARBA" id="ARBA00012239"/>
    </source>
</evidence>
<dbReference type="AlphaFoldDB" id="A0A9D2MSI3"/>
<dbReference type="EC" id="2.8.1.7" evidence="3"/>
<dbReference type="InterPro" id="IPR016454">
    <property type="entry name" value="Cysteine_dSase"/>
</dbReference>
<dbReference type="PANTHER" id="PTHR43586:SF8">
    <property type="entry name" value="CYSTEINE DESULFURASE 1, CHLOROPLASTIC"/>
    <property type="match status" value="1"/>
</dbReference>
<dbReference type="GO" id="GO:0006534">
    <property type="term" value="P:cysteine metabolic process"/>
    <property type="evidence" value="ECO:0007669"/>
    <property type="project" value="InterPro"/>
</dbReference>
<proteinExistence type="inferred from homology"/>
<sequence>MWRNDFPLIRNRQEVYLDSAATTQKPEAVIRTVTDLYESCNANVHRSPHRLGRGMTELYEGARSRLSAFFGAGDDHCLIFTRGATESVNLVASSALPLLFSRDPKRREVVVTAAEHHSNFVPWQQQCRRLGGTLKVVPVDAEGMPDMKAFSAALSGRTALVAFAHLTNVFGRVFPAEEMAKLSHRSGAAVLVDGAQAAGHLPVSLEELGCDFYCASGHKMYGPNGIGLLFGKRELLETMEPWQFGGEMVDRVYEDCTLFAEIPAKFEAGTPDYIQAAGLAAAADYLDHLGGMEAVAKRERALTARLAEGLRERKGILLPASPEASCGIVSFLADGLHPFDAAALLDAQGIETRCGFHCAQPLMRSLGLSEGTVRISLGLYNTEEDLDRLFAALDRIMGRGRS</sequence>
<name>A0A9D2MSI3_9FIRM</name>
<evidence type="ECO:0000256" key="7">
    <source>
        <dbReference type="RuleBase" id="RU004504"/>
    </source>
</evidence>
<dbReference type="GO" id="GO:0030170">
    <property type="term" value="F:pyridoxal phosphate binding"/>
    <property type="evidence" value="ECO:0007669"/>
    <property type="project" value="InterPro"/>
</dbReference>
<dbReference type="InterPro" id="IPR015421">
    <property type="entry name" value="PyrdxlP-dep_Trfase_major"/>
</dbReference>
<evidence type="ECO:0000313" key="9">
    <source>
        <dbReference type="EMBL" id="HJB92072.1"/>
    </source>
</evidence>
<evidence type="ECO:0000256" key="4">
    <source>
        <dbReference type="ARBA" id="ARBA00022679"/>
    </source>
</evidence>
<gene>
    <name evidence="9" type="ORF">H9763_11495</name>
</gene>
<dbReference type="SUPFAM" id="SSF53383">
    <property type="entry name" value="PLP-dependent transferases"/>
    <property type="match status" value="1"/>
</dbReference>
<evidence type="ECO:0000256" key="5">
    <source>
        <dbReference type="ARBA" id="ARBA00022898"/>
    </source>
</evidence>
<comment type="cofactor">
    <cofactor evidence="1 7">
        <name>pyridoxal 5'-phosphate</name>
        <dbReference type="ChEBI" id="CHEBI:597326"/>
    </cofactor>
</comment>
<evidence type="ECO:0000259" key="8">
    <source>
        <dbReference type="Pfam" id="PF00266"/>
    </source>
</evidence>
<dbReference type="InterPro" id="IPR015424">
    <property type="entry name" value="PyrdxlP-dep_Trfase"/>
</dbReference>
<dbReference type="PANTHER" id="PTHR43586">
    <property type="entry name" value="CYSTEINE DESULFURASE"/>
    <property type="match status" value="1"/>
</dbReference>
<dbReference type="InterPro" id="IPR000192">
    <property type="entry name" value="Aminotrans_V_dom"/>
</dbReference>
<dbReference type="Gene3D" id="3.40.640.10">
    <property type="entry name" value="Type I PLP-dependent aspartate aminotransferase-like (Major domain)"/>
    <property type="match status" value="1"/>
</dbReference>
<dbReference type="GO" id="GO:0031071">
    <property type="term" value="F:cysteine desulfurase activity"/>
    <property type="evidence" value="ECO:0007669"/>
    <property type="project" value="UniProtKB-EC"/>
</dbReference>
<dbReference type="EMBL" id="DWXE01000043">
    <property type="protein sequence ID" value="HJB92072.1"/>
    <property type="molecule type" value="Genomic_DNA"/>
</dbReference>
<accession>A0A9D2MSI3</accession>
<dbReference type="PROSITE" id="PS00595">
    <property type="entry name" value="AA_TRANSFER_CLASS_5"/>
    <property type="match status" value="1"/>
</dbReference>
<dbReference type="InterPro" id="IPR015422">
    <property type="entry name" value="PyrdxlP-dep_Trfase_small"/>
</dbReference>